<reference evidence="2" key="1">
    <citation type="journal article" date="2014" name="Int. J. Syst. Evol. Microbiol.">
        <title>Complete genome sequence of Corynebacterium casei LMG S-19264T (=DSM 44701T), isolated from a smear-ripened cheese.</title>
        <authorList>
            <consortium name="US DOE Joint Genome Institute (JGI-PGF)"/>
            <person name="Walter F."/>
            <person name="Albersmeier A."/>
            <person name="Kalinowski J."/>
            <person name="Ruckert C."/>
        </authorList>
    </citation>
    <scope>NUCLEOTIDE SEQUENCE</scope>
    <source>
        <strain evidence="2">KCTC 32182</strain>
    </source>
</reference>
<dbReference type="AlphaFoldDB" id="A0A918UBF7"/>
<dbReference type="GO" id="GO:0006508">
    <property type="term" value="P:proteolysis"/>
    <property type="evidence" value="ECO:0007669"/>
    <property type="project" value="UniProtKB-KW"/>
</dbReference>
<dbReference type="PROSITE" id="PS00135">
    <property type="entry name" value="TRYPSIN_SER"/>
    <property type="match status" value="1"/>
</dbReference>
<protein>
    <submittedName>
        <fullName evidence="2">Serine protease</fullName>
    </submittedName>
</protein>
<gene>
    <name evidence="2" type="ORF">GCM10011289_35810</name>
</gene>
<comment type="caution">
    <text evidence="2">The sequence shown here is derived from an EMBL/GenBank/DDBJ whole genome shotgun (WGS) entry which is preliminary data.</text>
</comment>
<keyword evidence="2" id="KW-0378">Hydrolase</keyword>
<keyword evidence="1" id="KW-0732">Signal</keyword>
<dbReference type="InterPro" id="IPR050966">
    <property type="entry name" value="Glutamyl_endopeptidase"/>
</dbReference>
<dbReference type="PANTHER" id="PTHR15462">
    <property type="entry name" value="SERINE PROTEASE"/>
    <property type="match status" value="1"/>
</dbReference>
<reference evidence="2" key="2">
    <citation type="submission" date="2020-09" db="EMBL/GenBank/DDBJ databases">
        <authorList>
            <person name="Sun Q."/>
            <person name="Kim S."/>
        </authorList>
    </citation>
    <scope>NUCLEOTIDE SEQUENCE</scope>
    <source>
        <strain evidence="2">KCTC 32182</strain>
    </source>
</reference>
<dbReference type="InterPro" id="IPR009003">
    <property type="entry name" value="Peptidase_S1_PA"/>
</dbReference>
<dbReference type="Pfam" id="PF13365">
    <property type="entry name" value="Trypsin_2"/>
    <property type="match status" value="1"/>
</dbReference>
<dbReference type="InterPro" id="IPR043504">
    <property type="entry name" value="Peptidase_S1_PA_chymotrypsin"/>
</dbReference>
<dbReference type="EMBL" id="BMYX01000031">
    <property type="protein sequence ID" value="GGY29723.1"/>
    <property type="molecule type" value="Genomic_DNA"/>
</dbReference>
<sequence length="274" mass="30001">MVPSMPLRRLSLLLPLLLLPLSLVHAEKLTKEQLTLFFGKDDRVVVRPDSSPWQSIGQITTKGGLECTATLVAPDVALTAGHCFLGPQGRMDPAESFTLGLVGDRYKERVAASEVYVSARLLKGLIHRKDGIYIPASLGAWDYAFVRLKNRVGDRFGVIPYFSGSRDDLSDLLERNGMRITQAGYPEDTDNIMMAHKDCRATGLLPDGRLGHHCDTLSGDSGSPIFAFINGKPVIVAIQSSAPDARKRKLADNMGLSTPVFSRALDAFILRKPR</sequence>
<name>A0A918UBF7_9NEIS</name>
<accession>A0A918UBF7</accession>
<evidence type="ECO:0000313" key="3">
    <source>
        <dbReference type="Proteomes" id="UP000645257"/>
    </source>
</evidence>
<keyword evidence="3" id="KW-1185">Reference proteome</keyword>
<dbReference type="SUPFAM" id="SSF50494">
    <property type="entry name" value="Trypsin-like serine proteases"/>
    <property type="match status" value="1"/>
</dbReference>
<dbReference type="PROSITE" id="PS00134">
    <property type="entry name" value="TRYPSIN_HIS"/>
    <property type="match status" value="1"/>
</dbReference>
<evidence type="ECO:0000313" key="2">
    <source>
        <dbReference type="EMBL" id="GGY29723.1"/>
    </source>
</evidence>
<dbReference type="PANTHER" id="PTHR15462:SF8">
    <property type="entry name" value="SERINE PROTEASE"/>
    <property type="match status" value="1"/>
</dbReference>
<evidence type="ECO:0000256" key="1">
    <source>
        <dbReference type="ARBA" id="ARBA00022729"/>
    </source>
</evidence>
<dbReference type="InterPro" id="IPR033116">
    <property type="entry name" value="TRYPSIN_SER"/>
</dbReference>
<keyword evidence="2" id="KW-0645">Protease</keyword>
<dbReference type="InterPro" id="IPR018114">
    <property type="entry name" value="TRYPSIN_HIS"/>
</dbReference>
<dbReference type="GO" id="GO:0004252">
    <property type="term" value="F:serine-type endopeptidase activity"/>
    <property type="evidence" value="ECO:0007669"/>
    <property type="project" value="InterPro"/>
</dbReference>
<organism evidence="2 3">
    <name type="scientific">Paludibacterium paludis</name>
    <dbReference type="NCBI Taxonomy" id="1225769"/>
    <lineage>
        <taxon>Bacteria</taxon>
        <taxon>Pseudomonadati</taxon>
        <taxon>Pseudomonadota</taxon>
        <taxon>Betaproteobacteria</taxon>
        <taxon>Neisseriales</taxon>
        <taxon>Chromobacteriaceae</taxon>
        <taxon>Paludibacterium</taxon>
    </lineage>
</organism>
<proteinExistence type="predicted"/>
<dbReference type="Proteomes" id="UP000645257">
    <property type="component" value="Unassembled WGS sequence"/>
</dbReference>
<dbReference type="Gene3D" id="2.40.10.10">
    <property type="entry name" value="Trypsin-like serine proteases"/>
    <property type="match status" value="2"/>
</dbReference>